<reference evidence="2 3" key="1">
    <citation type="submission" date="2023-03" db="EMBL/GenBank/DDBJ databases">
        <title>High recombination rates correlate with genetic variation in Cardiocondyla obscurior ants.</title>
        <authorList>
            <person name="Errbii M."/>
        </authorList>
    </citation>
    <scope>NUCLEOTIDE SEQUENCE [LARGE SCALE GENOMIC DNA]</scope>
    <source>
        <strain evidence="2">Alpha-2009</strain>
        <tissue evidence="2">Whole body</tissue>
    </source>
</reference>
<protein>
    <submittedName>
        <fullName evidence="2">Uncharacterized protein</fullName>
    </submittedName>
</protein>
<sequence length="69" mass="7848">MEDVCCEEQRTVLGHASWIFIAQVGGTSIYICKARIRKRQAVATLRKVSVRSKWVVKLIKDNIESKGRS</sequence>
<organism evidence="2 3">
    <name type="scientific">Cardiocondyla obscurior</name>
    <dbReference type="NCBI Taxonomy" id="286306"/>
    <lineage>
        <taxon>Eukaryota</taxon>
        <taxon>Metazoa</taxon>
        <taxon>Ecdysozoa</taxon>
        <taxon>Arthropoda</taxon>
        <taxon>Hexapoda</taxon>
        <taxon>Insecta</taxon>
        <taxon>Pterygota</taxon>
        <taxon>Neoptera</taxon>
        <taxon>Endopterygota</taxon>
        <taxon>Hymenoptera</taxon>
        <taxon>Apocrita</taxon>
        <taxon>Aculeata</taxon>
        <taxon>Formicoidea</taxon>
        <taxon>Formicidae</taxon>
        <taxon>Myrmicinae</taxon>
        <taxon>Cardiocondyla</taxon>
    </lineage>
</organism>
<proteinExistence type="predicted"/>
<keyword evidence="3" id="KW-1185">Reference proteome</keyword>
<comment type="caution">
    <text evidence="2">The sequence shown here is derived from an EMBL/GenBank/DDBJ whole genome shotgun (WGS) entry which is preliminary data.</text>
</comment>
<dbReference type="AlphaFoldDB" id="A0AAW2EHB8"/>
<evidence type="ECO:0000313" key="3">
    <source>
        <dbReference type="Proteomes" id="UP001430953"/>
    </source>
</evidence>
<gene>
    <name evidence="2" type="ORF">PUN28_018688</name>
</gene>
<dbReference type="EMBL" id="JADYXP020000023">
    <property type="protein sequence ID" value="KAL0102320.1"/>
    <property type="molecule type" value="Genomic_DNA"/>
</dbReference>
<keyword evidence="1" id="KW-0812">Transmembrane</keyword>
<keyword evidence="1" id="KW-0472">Membrane</keyword>
<evidence type="ECO:0000313" key="2">
    <source>
        <dbReference type="EMBL" id="KAL0102320.1"/>
    </source>
</evidence>
<evidence type="ECO:0000256" key="1">
    <source>
        <dbReference type="SAM" id="Phobius"/>
    </source>
</evidence>
<keyword evidence="1" id="KW-1133">Transmembrane helix</keyword>
<accession>A0AAW2EHB8</accession>
<feature type="transmembrane region" description="Helical" evidence="1">
    <location>
        <begin position="12"/>
        <end position="32"/>
    </location>
</feature>
<name>A0AAW2EHB8_9HYME</name>
<dbReference type="Proteomes" id="UP001430953">
    <property type="component" value="Unassembled WGS sequence"/>
</dbReference>